<protein>
    <submittedName>
        <fullName evidence="1">Uncharacterized protein</fullName>
    </submittedName>
</protein>
<gene>
    <name evidence="1" type="ORF">PIB30_071350</name>
</gene>
<comment type="caution">
    <text evidence="1">The sequence shown here is derived from an EMBL/GenBank/DDBJ whole genome shotgun (WGS) entry which is preliminary data.</text>
</comment>
<sequence length="81" mass="9629">MEPENELLRGYEDTMYRYDRVDHIAGRLGQLPARVLRTRRLVLDLLDELCRPFLRRTGFEQVAYMGLFDHDYALVSALIER</sequence>
<dbReference type="EMBL" id="JASCZI010182065">
    <property type="protein sequence ID" value="MED6186923.1"/>
    <property type="molecule type" value="Genomic_DNA"/>
</dbReference>
<organism evidence="1 2">
    <name type="scientific">Stylosanthes scabra</name>
    <dbReference type="NCBI Taxonomy" id="79078"/>
    <lineage>
        <taxon>Eukaryota</taxon>
        <taxon>Viridiplantae</taxon>
        <taxon>Streptophyta</taxon>
        <taxon>Embryophyta</taxon>
        <taxon>Tracheophyta</taxon>
        <taxon>Spermatophyta</taxon>
        <taxon>Magnoliopsida</taxon>
        <taxon>eudicotyledons</taxon>
        <taxon>Gunneridae</taxon>
        <taxon>Pentapetalae</taxon>
        <taxon>rosids</taxon>
        <taxon>fabids</taxon>
        <taxon>Fabales</taxon>
        <taxon>Fabaceae</taxon>
        <taxon>Papilionoideae</taxon>
        <taxon>50 kb inversion clade</taxon>
        <taxon>dalbergioids sensu lato</taxon>
        <taxon>Dalbergieae</taxon>
        <taxon>Pterocarpus clade</taxon>
        <taxon>Stylosanthes</taxon>
    </lineage>
</organism>
<evidence type="ECO:0000313" key="1">
    <source>
        <dbReference type="EMBL" id="MED6186923.1"/>
    </source>
</evidence>
<accession>A0ABU6WRV5</accession>
<proteinExistence type="predicted"/>
<reference evidence="1 2" key="1">
    <citation type="journal article" date="2023" name="Plants (Basel)">
        <title>Bridging the Gap: Combining Genomics and Transcriptomics Approaches to Understand Stylosanthes scabra, an Orphan Legume from the Brazilian Caatinga.</title>
        <authorList>
            <person name="Ferreira-Neto J.R.C."/>
            <person name="da Silva M.D."/>
            <person name="Binneck E."/>
            <person name="de Melo N.F."/>
            <person name="da Silva R.H."/>
            <person name="de Melo A.L.T.M."/>
            <person name="Pandolfi V."/>
            <person name="Bustamante F.O."/>
            <person name="Brasileiro-Vidal A.C."/>
            <person name="Benko-Iseppon A.M."/>
        </authorList>
    </citation>
    <scope>NUCLEOTIDE SEQUENCE [LARGE SCALE GENOMIC DNA]</scope>
    <source>
        <tissue evidence="1">Leaves</tissue>
    </source>
</reference>
<keyword evidence="2" id="KW-1185">Reference proteome</keyword>
<name>A0ABU6WRV5_9FABA</name>
<dbReference type="Proteomes" id="UP001341840">
    <property type="component" value="Unassembled WGS sequence"/>
</dbReference>
<evidence type="ECO:0000313" key="2">
    <source>
        <dbReference type="Proteomes" id="UP001341840"/>
    </source>
</evidence>